<dbReference type="PROSITE" id="PS51272">
    <property type="entry name" value="SLH"/>
    <property type="match status" value="3"/>
</dbReference>
<keyword evidence="1" id="KW-0677">Repeat</keyword>
<dbReference type="EMBL" id="DVMX01000029">
    <property type="protein sequence ID" value="HIU41277.1"/>
    <property type="molecule type" value="Genomic_DNA"/>
</dbReference>
<evidence type="ECO:0000256" key="1">
    <source>
        <dbReference type="ARBA" id="ARBA00022737"/>
    </source>
</evidence>
<name>A0A9D1LJU7_9FIRM</name>
<dbReference type="InterPro" id="IPR026906">
    <property type="entry name" value="LRR_5"/>
</dbReference>
<organism evidence="3 4">
    <name type="scientific">Candidatus Egerieicola faecale</name>
    <dbReference type="NCBI Taxonomy" id="2840774"/>
    <lineage>
        <taxon>Bacteria</taxon>
        <taxon>Bacillati</taxon>
        <taxon>Bacillota</taxon>
        <taxon>Clostridia</taxon>
        <taxon>Eubacteriales</taxon>
        <taxon>Oscillospiraceae</taxon>
        <taxon>Oscillospiraceae incertae sedis</taxon>
        <taxon>Candidatus Egerieicola</taxon>
    </lineage>
</organism>
<dbReference type="Pfam" id="PF00395">
    <property type="entry name" value="SLH"/>
    <property type="match status" value="3"/>
</dbReference>
<dbReference type="InterPro" id="IPR001119">
    <property type="entry name" value="SLH_dom"/>
</dbReference>
<comment type="caution">
    <text evidence="3">The sequence shown here is derived from an EMBL/GenBank/DDBJ whole genome shotgun (WGS) entry which is preliminary data.</text>
</comment>
<reference evidence="3" key="1">
    <citation type="submission" date="2020-10" db="EMBL/GenBank/DDBJ databases">
        <authorList>
            <person name="Gilroy R."/>
        </authorList>
    </citation>
    <scope>NUCLEOTIDE SEQUENCE</scope>
    <source>
        <strain evidence="3">4509</strain>
    </source>
</reference>
<accession>A0A9D1LJU7</accession>
<protein>
    <submittedName>
        <fullName evidence="3">S-layer homology domain-containing protein</fullName>
    </submittedName>
</protein>
<sequence length="286" mass="30411">MTSVTLSDGMETIPAAAFALCTELREIFLPDSLRVIGESAFAGDVSLGAMVLPDSLELVEAGAFELCSSLSFYGHAGTYAQQYANSNGFPFLVIADGLPFMDVAPSGVYYTEAVQYVYGEGLMTGMNPTTFAPAENLSRAHFATILYRMAGSPSVAGMDNPFEDNQSGAFYYDAAIWCNNAGILTGYYNPDGSFTGRFGPSDNITREQLATMLYRYADYIGADTSARTSLDGFGDGAAVSSFAVEALEWAAAEGIVSGRLTTPPTIAPQDNASRADTAVMIQRFLV</sequence>
<feature type="domain" description="SLH" evidence="2">
    <location>
        <begin position="97"/>
        <end position="157"/>
    </location>
</feature>
<feature type="domain" description="SLH" evidence="2">
    <location>
        <begin position="158"/>
        <end position="227"/>
    </location>
</feature>
<gene>
    <name evidence="3" type="ORF">IAD19_01840</name>
</gene>
<evidence type="ECO:0000313" key="4">
    <source>
        <dbReference type="Proteomes" id="UP000824082"/>
    </source>
</evidence>
<evidence type="ECO:0000259" key="2">
    <source>
        <dbReference type="PROSITE" id="PS51272"/>
    </source>
</evidence>
<dbReference type="AlphaFoldDB" id="A0A9D1LJU7"/>
<dbReference type="Proteomes" id="UP000824082">
    <property type="component" value="Unassembled WGS sequence"/>
</dbReference>
<reference evidence="3" key="2">
    <citation type="journal article" date="2021" name="PeerJ">
        <title>Extensive microbial diversity within the chicken gut microbiome revealed by metagenomics and culture.</title>
        <authorList>
            <person name="Gilroy R."/>
            <person name="Ravi A."/>
            <person name="Getino M."/>
            <person name="Pursley I."/>
            <person name="Horton D.L."/>
            <person name="Alikhan N.F."/>
            <person name="Baker D."/>
            <person name="Gharbi K."/>
            <person name="Hall N."/>
            <person name="Watson M."/>
            <person name="Adriaenssens E.M."/>
            <person name="Foster-Nyarko E."/>
            <person name="Jarju S."/>
            <person name="Secka A."/>
            <person name="Antonio M."/>
            <person name="Oren A."/>
            <person name="Chaudhuri R.R."/>
            <person name="La Ragione R."/>
            <person name="Hildebrand F."/>
            <person name="Pallen M.J."/>
        </authorList>
    </citation>
    <scope>NUCLEOTIDE SEQUENCE</scope>
    <source>
        <strain evidence="3">4509</strain>
    </source>
</reference>
<feature type="domain" description="SLH" evidence="2">
    <location>
        <begin position="230"/>
        <end position="286"/>
    </location>
</feature>
<dbReference type="Pfam" id="PF13306">
    <property type="entry name" value="LRR_5"/>
    <property type="match status" value="1"/>
</dbReference>
<dbReference type="Gene3D" id="3.80.10.10">
    <property type="entry name" value="Ribonuclease Inhibitor"/>
    <property type="match status" value="1"/>
</dbReference>
<evidence type="ECO:0000313" key="3">
    <source>
        <dbReference type="EMBL" id="HIU41277.1"/>
    </source>
</evidence>
<dbReference type="InterPro" id="IPR032675">
    <property type="entry name" value="LRR_dom_sf"/>
</dbReference>
<proteinExistence type="predicted"/>